<dbReference type="Gene3D" id="3.30.1360.120">
    <property type="entry name" value="Probable tRNA modification gtpase trme, domain 1"/>
    <property type="match status" value="2"/>
</dbReference>
<dbReference type="InterPro" id="IPR045179">
    <property type="entry name" value="YgfZ/GcvT"/>
</dbReference>
<dbReference type="EMBL" id="CP002568">
    <property type="protein sequence ID" value="ADZ71752.1"/>
    <property type="molecule type" value="Genomic_DNA"/>
</dbReference>
<dbReference type="GO" id="GO:0032259">
    <property type="term" value="P:methylation"/>
    <property type="evidence" value="ECO:0007669"/>
    <property type="project" value="UniProtKB-KW"/>
</dbReference>
<dbReference type="InterPro" id="IPR027266">
    <property type="entry name" value="TrmE/GcvT-like"/>
</dbReference>
<sequence length="295" mass="31120">MTAARYALLASRGVVEVGGPEAHHFLQNLITCDMDKAAETGAGYGALLTPQGKILFDFLILKDGERYLLDTPRAAVADLVKRLVFYRLRARVEIADRSEDLAVAALWGTDEAPSGAGSAVRDPRLPVLGFRLVGPREGLARTLAAAGAEDAGEAGWQAHRIRLGVPEAGADFALGDAFPHDADMDQLSGVSFRKGCYVGQEVVSRMEHRSTARRRVVKVSGQQPLPEAGTPITADGRPVGTLGSSTGGDGLALVRLDKVKAALDNGVSLECGAVPLAVALPEWARFGWPEAASDT</sequence>
<dbReference type="STRING" id="991905.SL003B_3331"/>
<dbReference type="OrthoDB" id="9796287at2"/>
<dbReference type="InterPro" id="IPR057460">
    <property type="entry name" value="CAF17_C"/>
</dbReference>
<evidence type="ECO:0000313" key="5">
    <source>
        <dbReference type="Proteomes" id="UP000008130"/>
    </source>
</evidence>
<proteinExistence type="predicted"/>
<dbReference type="PANTHER" id="PTHR22602">
    <property type="entry name" value="TRANSFERASE CAF17, MITOCHONDRIAL-RELATED"/>
    <property type="match status" value="1"/>
</dbReference>
<organism evidence="4 5">
    <name type="scientific">Polymorphum gilvum (strain LMG 25793 / CGMCC 1.9160 / SL003B-26A1)</name>
    <dbReference type="NCBI Taxonomy" id="991905"/>
    <lineage>
        <taxon>Bacteria</taxon>
        <taxon>Pseudomonadati</taxon>
        <taxon>Pseudomonadota</taxon>
        <taxon>Alphaproteobacteria</taxon>
        <taxon>Rhodobacterales</taxon>
        <taxon>Paracoccaceae</taxon>
        <taxon>Polymorphum</taxon>
    </lineage>
</organism>
<dbReference type="PATRIC" id="fig|991905.3.peg.3431"/>
<dbReference type="AlphaFoldDB" id="F2IZ30"/>
<protein>
    <submittedName>
        <fullName evidence="4">Putative aminomethyltransferase protein (Glycine cleavage)</fullName>
    </submittedName>
</protein>
<keyword evidence="5" id="KW-1185">Reference proteome</keyword>
<dbReference type="PANTHER" id="PTHR22602:SF0">
    <property type="entry name" value="TRANSFERASE CAF17, MITOCHONDRIAL-RELATED"/>
    <property type="match status" value="1"/>
</dbReference>
<dbReference type="RefSeq" id="WP_013654062.1">
    <property type="nucleotide sequence ID" value="NC_015259.1"/>
</dbReference>
<dbReference type="PIRSF" id="PIRSF006487">
    <property type="entry name" value="GcvT"/>
    <property type="match status" value="1"/>
</dbReference>
<dbReference type="GO" id="GO:0008168">
    <property type="term" value="F:methyltransferase activity"/>
    <property type="evidence" value="ECO:0007669"/>
    <property type="project" value="UniProtKB-KW"/>
</dbReference>
<evidence type="ECO:0000259" key="3">
    <source>
        <dbReference type="Pfam" id="PF25455"/>
    </source>
</evidence>
<keyword evidence="4" id="KW-0489">Methyltransferase</keyword>
<dbReference type="NCBIfam" id="TIGR03317">
    <property type="entry name" value="ygfZ_signature"/>
    <property type="match status" value="1"/>
</dbReference>
<evidence type="ECO:0000259" key="2">
    <source>
        <dbReference type="Pfam" id="PF01571"/>
    </source>
</evidence>
<evidence type="ECO:0000313" key="4">
    <source>
        <dbReference type="EMBL" id="ADZ71752.1"/>
    </source>
</evidence>
<dbReference type="eggNOG" id="COG0354">
    <property type="taxonomic scope" value="Bacteria"/>
</dbReference>
<dbReference type="Proteomes" id="UP000008130">
    <property type="component" value="Chromosome"/>
</dbReference>
<accession>F2IZ30</accession>
<dbReference type="Pfam" id="PF01571">
    <property type="entry name" value="GCV_T"/>
    <property type="match status" value="1"/>
</dbReference>
<dbReference type="KEGG" id="pgv:SL003B_3331"/>
<reference evidence="4 5" key="1">
    <citation type="journal article" date="2011" name="J. Bacteriol.">
        <title>Complete genome sequence of Polymorphum gilvum SL003B-26A1T, a crude oil-degrading bacterium from oil-polluted saline soil.</title>
        <authorList>
            <person name="Li S.G."/>
            <person name="Tang Y.Q."/>
            <person name="Nie Y."/>
            <person name="Cai M."/>
            <person name="Wu X.L."/>
        </authorList>
    </citation>
    <scope>NUCLEOTIDE SEQUENCE [LARGE SCALE GENOMIC DNA]</scope>
    <source>
        <strain evidence="5">LMG 25793 / CGMCC 1.9160 / SL003B-26A1</strain>
    </source>
</reference>
<dbReference type="GO" id="GO:0016226">
    <property type="term" value="P:iron-sulfur cluster assembly"/>
    <property type="evidence" value="ECO:0007669"/>
    <property type="project" value="TreeGrafter"/>
</dbReference>
<gene>
    <name evidence="4" type="ordered locus">SL003B_3331</name>
</gene>
<dbReference type="HOGENOM" id="CLU_007884_7_1_5"/>
<evidence type="ECO:0000256" key="1">
    <source>
        <dbReference type="ARBA" id="ARBA00022946"/>
    </source>
</evidence>
<dbReference type="SUPFAM" id="SSF103025">
    <property type="entry name" value="Folate-binding domain"/>
    <property type="match status" value="1"/>
</dbReference>
<dbReference type="InterPro" id="IPR017703">
    <property type="entry name" value="YgfZ/GCV_T_CS"/>
</dbReference>
<keyword evidence="4" id="KW-0808">Transferase</keyword>
<feature type="domain" description="GCVT N-terminal" evidence="2">
    <location>
        <begin position="13"/>
        <end position="108"/>
    </location>
</feature>
<feature type="domain" description="CAF17 C-terminal" evidence="3">
    <location>
        <begin position="213"/>
        <end position="285"/>
    </location>
</feature>
<name>F2IZ30_POLGS</name>
<keyword evidence="1" id="KW-0809">Transit peptide</keyword>
<dbReference type="Pfam" id="PF25455">
    <property type="entry name" value="Beta-barrel_CAF17_C"/>
    <property type="match status" value="1"/>
</dbReference>
<dbReference type="InterPro" id="IPR006222">
    <property type="entry name" value="GCVT_N"/>
</dbReference>